<protein>
    <submittedName>
        <fullName evidence="1">13391_t:CDS:1</fullName>
    </submittedName>
</protein>
<keyword evidence="2" id="KW-1185">Reference proteome</keyword>
<organism evidence="1 2">
    <name type="scientific">Acaulospora colombiana</name>
    <dbReference type="NCBI Taxonomy" id="27376"/>
    <lineage>
        <taxon>Eukaryota</taxon>
        <taxon>Fungi</taxon>
        <taxon>Fungi incertae sedis</taxon>
        <taxon>Mucoromycota</taxon>
        <taxon>Glomeromycotina</taxon>
        <taxon>Glomeromycetes</taxon>
        <taxon>Diversisporales</taxon>
        <taxon>Acaulosporaceae</taxon>
        <taxon>Acaulospora</taxon>
    </lineage>
</organism>
<feature type="non-terminal residue" evidence="1">
    <location>
        <position position="1"/>
    </location>
</feature>
<accession>A0ACA9R739</accession>
<sequence>PVQSVASINELNEQLNEIQAAASNVMSSMETEKAIPRQITRLQTEIQEHDSAMNLNKPRKIIKERQFWERVYTPRKNTICIADGCHSNCHQSCHGEYLLWAEEIGQKCWAFRRSDMRMGTNILCTECKHMAKYHVNVNDLWELK</sequence>
<dbReference type="EMBL" id="CAJVPT010070187">
    <property type="protein sequence ID" value="CAG8779031.1"/>
    <property type="molecule type" value="Genomic_DNA"/>
</dbReference>
<reference evidence="1" key="1">
    <citation type="submission" date="2021-06" db="EMBL/GenBank/DDBJ databases">
        <authorList>
            <person name="Kallberg Y."/>
            <person name="Tangrot J."/>
            <person name="Rosling A."/>
        </authorList>
    </citation>
    <scope>NUCLEOTIDE SEQUENCE</scope>
    <source>
        <strain evidence="1">CL356</strain>
    </source>
</reference>
<proteinExistence type="predicted"/>
<comment type="caution">
    <text evidence="1">The sequence shown here is derived from an EMBL/GenBank/DDBJ whole genome shotgun (WGS) entry which is preliminary data.</text>
</comment>
<gene>
    <name evidence="1" type="ORF">ACOLOM_LOCUS14238</name>
</gene>
<feature type="non-terminal residue" evidence="1">
    <location>
        <position position="144"/>
    </location>
</feature>
<evidence type="ECO:0000313" key="2">
    <source>
        <dbReference type="Proteomes" id="UP000789525"/>
    </source>
</evidence>
<name>A0ACA9R739_9GLOM</name>
<dbReference type="Proteomes" id="UP000789525">
    <property type="component" value="Unassembled WGS sequence"/>
</dbReference>
<evidence type="ECO:0000313" key="1">
    <source>
        <dbReference type="EMBL" id="CAG8779031.1"/>
    </source>
</evidence>